<evidence type="ECO:0000313" key="2">
    <source>
        <dbReference type="EMBL" id="SEQ28626.1"/>
    </source>
</evidence>
<dbReference type="InterPro" id="IPR051783">
    <property type="entry name" value="NAD(P)-dependent_oxidoreduct"/>
</dbReference>
<dbReference type="AlphaFoldDB" id="A0A1H9ES99"/>
<sequence>MVLAASLRGMKVFLTGATGFIGGVVGERLVAEGHEVRGLVRNPDHAPLLRRAGITPVPGDLDDAGLLTAEAQRADGVINAANSDHRGAVEALLRGLRGSGKPFVHTSGTSLIADDAKGEALSPTVHDDAHEVVASSHPVRQARFALDTDVVTADGVRAVVLCNPLVYGTGRAPHPDTVLLVPLVAQARAGGVVRVVGRGLNTWSTVHVDDLAALYATALTDPAARGFYFVENGEASFAEIGAAIADRLGLGAVQPWPLQEAARVWGEGFARYALGANSRVRATRAGELGWKPRHSSVTAWIRQDLRVH</sequence>
<gene>
    <name evidence="2" type="ORF">SAMN04488000_102408</name>
</gene>
<dbReference type="PANTHER" id="PTHR48079:SF6">
    <property type="entry name" value="NAD(P)-BINDING DOMAIN-CONTAINING PROTEIN-RELATED"/>
    <property type="match status" value="1"/>
</dbReference>
<dbReference type="SUPFAM" id="SSF51735">
    <property type="entry name" value="NAD(P)-binding Rossmann-fold domains"/>
    <property type="match status" value="1"/>
</dbReference>
<reference evidence="3" key="1">
    <citation type="submission" date="2016-10" db="EMBL/GenBank/DDBJ databases">
        <authorList>
            <person name="Varghese N."/>
            <person name="Submissions S."/>
        </authorList>
    </citation>
    <scope>NUCLEOTIDE SEQUENCE [LARGE SCALE GENOMIC DNA]</scope>
    <source>
        <strain evidence="3">DSM 44437</strain>
    </source>
</reference>
<dbReference type="Pfam" id="PF01370">
    <property type="entry name" value="Epimerase"/>
    <property type="match status" value="1"/>
</dbReference>
<accession>A0A1H9ES99</accession>
<dbReference type="Proteomes" id="UP000199503">
    <property type="component" value="Unassembled WGS sequence"/>
</dbReference>
<dbReference type="InterPro" id="IPR001509">
    <property type="entry name" value="Epimerase_deHydtase"/>
</dbReference>
<protein>
    <submittedName>
        <fullName evidence="2">Nucleoside-diphosphate-sugar epimerase</fullName>
    </submittedName>
</protein>
<dbReference type="PANTHER" id="PTHR48079">
    <property type="entry name" value="PROTEIN YEEZ"/>
    <property type="match status" value="1"/>
</dbReference>
<name>A0A1H9ES99_9PSEU</name>
<organism evidence="2 3">
    <name type="scientific">Lentzea albida</name>
    <dbReference type="NCBI Taxonomy" id="65499"/>
    <lineage>
        <taxon>Bacteria</taxon>
        <taxon>Bacillati</taxon>
        <taxon>Actinomycetota</taxon>
        <taxon>Actinomycetes</taxon>
        <taxon>Pseudonocardiales</taxon>
        <taxon>Pseudonocardiaceae</taxon>
        <taxon>Lentzea</taxon>
    </lineage>
</organism>
<dbReference type="EMBL" id="FOFV01000002">
    <property type="protein sequence ID" value="SEQ28626.1"/>
    <property type="molecule type" value="Genomic_DNA"/>
</dbReference>
<evidence type="ECO:0000313" key="3">
    <source>
        <dbReference type="Proteomes" id="UP000199503"/>
    </source>
</evidence>
<feature type="domain" description="NAD-dependent epimerase/dehydratase" evidence="1">
    <location>
        <begin position="12"/>
        <end position="224"/>
    </location>
</feature>
<dbReference type="InterPro" id="IPR036291">
    <property type="entry name" value="NAD(P)-bd_dom_sf"/>
</dbReference>
<evidence type="ECO:0000259" key="1">
    <source>
        <dbReference type="Pfam" id="PF01370"/>
    </source>
</evidence>
<dbReference type="GO" id="GO:0004029">
    <property type="term" value="F:aldehyde dehydrogenase (NAD+) activity"/>
    <property type="evidence" value="ECO:0007669"/>
    <property type="project" value="TreeGrafter"/>
</dbReference>
<dbReference type="Gene3D" id="3.40.50.720">
    <property type="entry name" value="NAD(P)-binding Rossmann-like Domain"/>
    <property type="match status" value="1"/>
</dbReference>
<dbReference type="STRING" id="65499.SAMN04488000_102408"/>
<keyword evidence="3" id="KW-1185">Reference proteome</keyword>
<proteinExistence type="predicted"/>
<dbReference type="GO" id="GO:0005737">
    <property type="term" value="C:cytoplasm"/>
    <property type="evidence" value="ECO:0007669"/>
    <property type="project" value="TreeGrafter"/>
</dbReference>